<sequence>MTRTCDADAVTLARDHAAKNFSWCISPGRSMASARSESSFAPRAWMPPRPADTSTQEQSPQYPATWYLQGFRITRPTSSQCLQSYFRRMQHVMTRICHPLSIHHEARSIIHSVKNIGFVGQPKLLAEGLFIAGAARLQYTRTVALLIHDVLIELDMTDWRVMCAVAVHLEGFATSELFRIFHDFSGDFKFVPNPTGLEKANDTLEAIRNQQLNAVALYGDLVAFGIIPPGLLVSVINGLLDSMSSICQYRIIYLLVLRATSQTVFPIHPDCILGWYQRLLFPIQTKLRLDDKMVQRWIIVSSCTVGFLDVN</sequence>
<reference evidence="1" key="1">
    <citation type="journal article" date="2020" name="New Phytol.">
        <title>Comparative genomics reveals dynamic genome evolution in host specialist ectomycorrhizal fungi.</title>
        <authorList>
            <person name="Lofgren L.A."/>
            <person name="Nguyen N.H."/>
            <person name="Vilgalys R."/>
            <person name="Ruytinx J."/>
            <person name="Liao H.L."/>
            <person name="Branco S."/>
            <person name="Kuo A."/>
            <person name="LaButti K."/>
            <person name="Lipzen A."/>
            <person name="Andreopoulos W."/>
            <person name="Pangilinan J."/>
            <person name="Riley R."/>
            <person name="Hundley H."/>
            <person name="Na H."/>
            <person name="Barry K."/>
            <person name="Grigoriev I.V."/>
            <person name="Stajich J.E."/>
            <person name="Kennedy P.G."/>
        </authorList>
    </citation>
    <scope>NUCLEOTIDE SEQUENCE</scope>
    <source>
        <strain evidence="1">DOB743</strain>
    </source>
</reference>
<gene>
    <name evidence="1" type="ORF">EV702DRAFT_1082797</name>
</gene>
<accession>A0A9P7A288</accession>
<evidence type="ECO:0000313" key="2">
    <source>
        <dbReference type="Proteomes" id="UP000714275"/>
    </source>
</evidence>
<name>A0A9P7A288_9AGAM</name>
<dbReference type="OrthoDB" id="2800280at2759"/>
<dbReference type="Proteomes" id="UP000714275">
    <property type="component" value="Unassembled WGS sequence"/>
</dbReference>
<protein>
    <submittedName>
        <fullName evidence="1">Uncharacterized protein</fullName>
    </submittedName>
</protein>
<dbReference type="AlphaFoldDB" id="A0A9P7A288"/>
<comment type="caution">
    <text evidence="1">The sequence shown here is derived from an EMBL/GenBank/DDBJ whole genome shotgun (WGS) entry which is preliminary data.</text>
</comment>
<proteinExistence type="predicted"/>
<evidence type="ECO:0000313" key="1">
    <source>
        <dbReference type="EMBL" id="KAG1780440.1"/>
    </source>
</evidence>
<organism evidence="1 2">
    <name type="scientific">Suillus placidus</name>
    <dbReference type="NCBI Taxonomy" id="48579"/>
    <lineage>
        <taxon>Eukaryota</taxon>
        <taxon>Fungi</taxon>
        <taxon>Dikarya</taxon>
        <taxon>Basidiomycota</taxon>
        <taxon>Agaricomycotina</taxon>
        <taxon>Agaricomycetes</taxon>
        <taxon>Agaricomycetidae</taxon>
        <taxon>Boletales</taxon>
        <taxon>Suillineae</taxon>
        <taxon>Suillaceae</taxon>
        <taxon>Suillus</taxon>
    </lineage>
</organism>
<dbReference type="EMBL" id="JABBWD010000009">
    <property type="protein sequence ID" value="KAG1780440.1"/>
    <property type="molecule type" value="Genomic_DNA"/>
</dbReference>
<keyword evidence="2" id="KW-1185">Reference proteome</keyword>